<dbReference type="Proteomes" id="UP000008064">
    <property type="component" value="Unassembled WGS sequence"/>
</dbReference>
<dbReference type="SUPFAM" id="SSF51735">
    <property type="entry name" value="NAD(P)-binding Rossmann-fold domains"/>
    <property type="match status" value="1"/>
</dbReference>
<feature type="domain" description="NmrA-like" evidence="3">
    <location>
        <begin position="5"/>
        <end position="255"/>
    </location>
</feature>
<dbReference type="InterPro" id="IPR036291">
    <property type="entry name" value="NAD(P)-bd_dom_sf"/>
</dbReference>
<dbReference type="RefSeq" id="XP_007323856.1">
    <property type="nucleotide sequence ID" value="XM_007323794.1"/>
</dbReference>
<organism evidence="5">
    <name type="scientific">Serpula lacrymans var. lacrymans (strain S7.9)</name>
    <name type="common">Dry rot fungus</name>
    <dbReference type="NCBI Taxonomy" id="578457"/>
    <lineage>
        <taxon>Eukaryota</taxon>
        <taxon>Fungi</taxon>
        <taxon>Dikarya</taxon>
        <taxon>Basidiomycota</taxon>
        <taxon>Agaricomycotina</taxon>
        <taxon>Agaricomycetes</taxon>
        <taxon>Agaricomycetidae</taxon>
        <taxon>Boletales</taxon>
        <taxon>Coniophorineae</taxon>
        <taxon>Serpulaceae</taxon>
        <taxon>Serpula</taxon>
    </lineage>
</organism>
<dbReference type="InterPro" id="IPR051164">
    <property type="entry name" value="NmrA-like_oxidored"/>
</dbReference>
<dbReference type="AlphaFoldDB" id="F8PBT6"/>
<dbReference type="HOGENOM" id="CLU_007383_8_2_1"/>
<evidence type="ECO:0000256" key="1">
    <source>
        <dbReference type="ARBA" id="ARBA00006328"/>
    </source>
</evidence>
<sequence>MAQRIVAVFGATGTQGASVVDALLADGTFKPRAITRSSSSDAAQELKNRGAEVVQADLLDVESIKRAVSGCECVFGVTDYTALREKGYRIEEQVGKSLVDAAKEAGVRFFVWSSLPNVTKISGGKYPNVYHFDNKAAVEDYLKASGLPNASVQTGYFAENLWKIHALRKVASGYELSSPIKTASSHTNISWIGHDLGASVLVLFKNYESRQAEVLGQTFYVMSETMTYQDFAQKLENAFGVPVKFVSGPKTGIVELNEMIQADDEFAIYAGAEIPDSRLMKLGVKFGSVQEFAESVKSKYV</sequence>
<dbReference type="Gene3D" id="3.90.25.10">
    <property type="entry name" value="UDP-galactose 4-epimerase, domain 1"/>
    <property type="match status" value="1"/>
</dbReference>
<dbReference type="PANTHER" id="PTHR42748">
    <property type="entry name" value="NITROGEN METABOLITE REPRESSION PROTEIN NMRA FAMILY MEMBER"/>
    <property type="match status" value="1"/>
</dbReference>
<protein>
    <recommendedName>
        <fullName evidence="3">NmrA-like domain-containing protein</fullName>
    </recommendedName>
</protein>
<dbReference type="Gene3D" id="3.40.50.720">
    <property type="entry name" value="NAD(P)-binding Rossmann-like Domain"/>
    <property type="match status" value="1"/>
</dbReference>
<evidence type="ECO:0000256" key="2">
    <source>
        <dbReference type="ARBA" id="ARBA00022857"/>
    </source>
</evidence>
<evidence type="ECO:0000313" key="4">
    <source>
        <dbReference type="EMBL" id="EGO19723.1"/>
    </source>
</evidence>
<keyword evidence="2" id="KW-0521">NADP</keyword>
<dbReference type="Pfam" id="PF05368">
    <property type="entry name" value="NmrA"/>
    <property type="match status" value="1"/>
</dbReference>
<dbReference type="InterPro" id="IPR008030">
    <property type="entry name" value="NmrA-like"/>
</dbReference>
<dbReference type="PANTHER" id="PTHR42748:SF7">
    <property type="entry name" value="NMRA LIKE REDOX SENSOR 1-RELATED"/>
    <property type="match status" value="1"/>
</dbReference>
<gene>
    <name evidence="4" type="ORF">SERLADRAFT_402416</name>
</gene>
<dbReference type="EMBL" id="GL945443">
    <property type="protein sequence ID" value="EGO19723.1"/>
    <property type="molecule type" value="Genomic_DNA"/>
</dbReference>
<dbReference type="CDD" id="cd05251">
    <property type="entry name" value="NmrA_like_SDR_a"/>
    <property type="match status" value="1"/>
</dbReference>
<dbReference type="KEGG" id="sla:SERLADRAFT_402416"/>
<evidence type="ECO:0000313" key="5">
    <source>
        <dbReference type="Proteomes" id="UP000008064"/>
    </source>
</evidence>
<proteinExistence type="inferred from homology"/>
<evidence type="ECO:0000259" key="3">
    <source>
        <dbReference type="Pfam" id="PF05368"/>
    </source>
</evidence>
<accession>F8PBT6</accession>
<dbReference type="OrthoDB" id="419598at2759"/>
<dbReference type="GeneID" id="18812165"/>
<comment type="similarity">
    <text evidence="1">Belongs to the NmrA-type oxidoreductase family.</text>
</comment>
<name>F8PBT6_SERL9</name>
<reference evidence="5" key="1">
    <citation type="journal article" date="2011" name="Science">
        <title>The plant cell wall-decomposing machinery underlies the functional diversity of forest fungi.</title>
        <authorList>
            <person name="Eastwood D.C."/>
            <person name="Floudas D."/>
            <person name="Binder M."/>
            <person name="Majcherczyk A."/>
            <person name="Schneider P."/>
            <person name="Aerts A."/>
            <person name="Asiegbu F.O."/>
            <person name="Baker S.E."/>
            <person name="Barry K."/>
            <person name="Bendiksby M."/>
            <person name="Blumentritt M."/>
            <person name="Coutinho P.M."/>
            <person name="Cullen D."/>
            <person name="de Vries R.P."/>
            <person name="Gathman A."/>
            <person name="Goodell B."/>
            <person name="Henrissat B."/>
            <person name="Ihrmark K."/>
            <person name="Kauserud H."/>
            <person name="Kohler A."/>
            <person name="LaButti K."/>
            <person name="Lapidus A."/>
            <person name="Lavin J.L."/>
            <person name="Lee Y.-H."/>
            <person name="Lindquist E."/>
            <person name="Lilly W."/>
            <person name="Lucas S."/>
            <person name="Morin E."/>
            <person name="Murat C."/>
            <person name="Oguiza J.A."/>
            <person name="Park J."/>
            <person name="Pisabarro A.G."/>
            <person name="Riley R."/>
            <person name="Rosling A."/>
            <person name="Salamov A."/>
            <person name="Schmidt O."/>
            <person name="Schmutz J."/>
            <person name="Skrede I."/>
            <person name="Stenlid J."/>
            <person name="Wiebenga A."/>
            <person name="Xie X."/>
            <person name="Kuees U."/>
            <person name="Hibbett D.S."/>
            <person name="Hoffmeister D."/>
            <person name="Hoegberg N."/>
            <person name="Martin F."/>
            <person name="Grigoriev I.V."/>
            <person name="Watkinson S.C."/>
        </authorList>
    </citation>
    <scope>NUCLEOTIDE SEQUENCE [LARGE SCALE GENOMIC DNA]</scope>
    <source>
        <strain evidence="5">S7.9</strain>
    </source>
</reference>